<feature type="domain" description="Terminase large subunit-like ATPase" evidence="1">
    <location>
        <begin position="85"/>
        <end position="245"/>
    </location>
</feature>
<name>A0A8S5P4R3_9CAUD</name>
<protein>
    <submittedName>
        <fullName evidence="3">Large Terminase</fullName>
    </submittedName>
</protein>
<dbReference type="InterPro" id="IPR005021">
    <property type="entry name" value="Terminase_largesu-like"/>
</dbReference>
<dbReference type="PANTHER" id="PTHR41287">
    <property type="match status" value="1"/>
</dbReference>
<organism evidence="3">
    <name type="scientific">Siphoviridae sp. ctQtc11</name>
    <dbReference type="NCBI Taxonomy" id="2825497"/>
    <lineage>
        <taxon>Viruses</taxon>
        <taxon>Duplodnaviria</taxon>
        <taxon>Heunggongvirae</taxon>
        <taxon>Uroviricota</taxon>
        <taxon>Caudoviricetes</taxon>
    </lineage>
</organism>
<accession>A0A8S5P4R3</accession>
<feature type="domain" description="Terminase large subunit-like endonuclease" evidence="2">
    <location>
        <begin position="253"/>
        <end position="529"/>
    </location>
</feature>
<sequence>MVMLMTRCKLPADVKRYINFVHNHEDENCEWTLKFCDLVTRIFENENLFYDESRIEKYFTYQKYFPYDLFLWEKCLFVLHNCVFREDGYPRWPDLLCIVGRGAGKNGYLSFEDFCLLSPTHGIKNYNIDIYATSEDQAKTTFKEIYEVLEANEMKLKKFFTWNKEIITNIKTNSSLRFRTRNADTKDGGRPGKNDFDEKHAYENFELIDVANTGLGKIKHPRTTSISTQGDVRDGPLDDDVQVAKDILDGKTTDNGLLPFLCMLDSKDEVNDERMWNKANPSLRYRPDLLEQMRKEYVAYLRHPDKSRAFIVKRMNLIEERKDIAVTSWDNILATNRKIPDLEGYECIAAIDYARTSDFVSAGLLFKKNNIRYWVTHAWFCKNSRDKHRIKVDLKMMEDMGVLTIIDDIEIKPEIVIDWLYEQQRKYRIKKICMDNFRITLFSTYLKKIGFDAKDKKRVKLVRPSDIMKIYPSIDSWFMNKIIVWGDDPFMRWCTNNAKVVPMGKDNFVYDKQEPKSRKTDGFMAFVAAATCDEELIEYVEMPPLDVIEY</sequence>
<dbReference type="InterPro" id="IPR027417">
    <property type="entry name" value="P-loop_NTPase"/>
</dbReference>
<evidence type="ECO:0000313" key="3">
    <source>
        <dbReference type="EMBL" id="DAE01427.1"/>
    </source>
</evidence>
<dbReference type="EMBL" id="BK015325">
    <property type="protein sequence ID" value="DAE01427.1"/>
    <property type="molecule type" value="Genomic_DNA"/>
</dbReference>
<dbReference type="PANTHER" id="PTHR41287:SF1">
    <property type="entry name" value="PROTEIN YMFN"/>
    <property type="match status" value="1"/>
</dbReference>
<evidence type="ECO:0000259" key="2">
    <source>
        <dbReference type="Pfam" id="PF20441"/>
    </source>
</evidence>
<dbReference type="Pfam" id="PF20441">
    <property type="entry name" value="TerL_nuclease"/>
    <property type="match status" value="1"/>
</dbReference>
<dbReference type="GO" id="GO:0004519">
    <property type="term" value="F:endonuclease activity"/>
    <property type="evidence" value="ECO:0007669"/>
    <property type="project" value="InterPro"/>
</dbReference>
<dbReference type="InterPro" id="IPR046461">
    <property type="entry name" value="TerL_ATPase"/>
</dbReference>
<proteinExistence type="predicted"/>
<reference evidence="3" key="1">
    <citation type="journal article" date="2021" name="Proc. Natl. Acad. Sci. U.S.A.">
        <title>A Catalog of Tens of Thousands of Viruses from Human Metagenomes Reveals Hidden Associations with Chronic Diseases.</title>
        <authorList>
            <person name="Tisza M.J."/>
            <person name="Buck C.B."/>
        </authorList>
    </citation>
    <scope>NUCLEOTIDE SEQUENCE</scope>
    <source>
        <strain evidence="3">CtQtc11</strain>
    </source>
</reference>
<dbReference type="Pfam" id="PF03354">
    <property type="entry name" value="TerL_ATPase"/>
    <property type="match status" value="1"/>
</dbReference>
<evidence type="ECO:0000259" key="1">
    <source>
        <dbReference type="Pfam" id="PF03354"/>
    </source>
</evidence>
<dbReference type="Gene3D" id="3.40.50.300">
    <property type="entry name" value="P-loop containing nucleotide triphosphate hydrolases"/>
    <property type="match status" value="1"/>
</dbReference>
<dbReference type="InterPro" id="IPR046462">
    <property type="entry name" value="TerL_nuclease"/>
</dbReference>